<keyword evidence="3 8" id="KW-0808">Transferase</keyword>
<dbReference type="Proteomes" id="UP000319143">
    <property type="component" value="Unassembled WGS sequence"/>
</dbReference>
<keyword evidence="6" id="KW-0067">ATP-binding</keyword>
<dbReference type="GO" id="GO:0005886">
    <property type="term" value="C:plasma membrane"/>
    <property type="evidence" value="ECO:0007669"/>
    <property type="project" value="TreeGrafter"/>
</dbReference>
<dbReference type="InterPro" id="IPR036890">
    <property type="entry name" value="HATPase_C_sf"/>
</dbReference>
<evidence type="ECO:0000256" key="6">
    <source>
        <dbReference type="ARBA" id="ARBA00022840"/>
    </source>
</evidence>
<comment type="catalytic activity">
    <reaction evidence="1">
        <text>ATP + protein L-histidine = ADP + protein N-phospho-L-histidine.</text>
        <dbReference type="EC" id="2.7.13.3"/>
    </reaction>
</comment>
<dbReference type="SUPFAM" id="SSF55874">
    <property type="entry name" value="ATPase domain of HSP90 chaperone/DNA topoisomerase II/histidine kinase"/>
    <property type="match status" value="1"/>
</dbReference>
<dbReference type="AlphaFoldDB" id="A0A5C6DAE6"/>
<evidence type="ECO:0000256" key="3">
    <source>
        <dbReference type="ARBA" id="ARBA00022679"/>
    </source>
</evidence>
<keyword evidence="9" id="KW-1185">Reference proteome</keyword>
<protein>
    <recommendedName>
        <fullName evidence="2">histidine kinase</fullName>
        <ecNumber evidence="2">2.7.13.3</ecNumber>
    </recommendedName>
</protein>
<gene>
    <name evidence="8" type="primary">fixL_2</name>
    <name evidence="8" type="ORF">Poly41_48700</name>
</gene>
<comment type="caution">
    <text evidence="8">The sequence shown here is derived from an EMBL/GenBank/DDBJ whole genome shotgun (WGS) entry which is preliminary data.</text>
</comment>
<evidence type="ECO:0000256" key="4">
    <source>
        <dbReference type="ARBA" id="ARBA00022741"/>
    </source>
</evidence>
<sequence>MRQVLVHLIDNALASGATLVAISLRMDELNFGPAVTVILSDDGPGVPCQDREKVFDPFYTTNTHGTGLGLAISRRIIAAHGGQIHFGNPCRGGASVYITLPVARTRSEL</sequence>
<dbReference type="GO" id="GO:0005524">
    <property type="term" value="F:ATP binding"/>
    <property type="evidence" value="ECO:0007669"/>
    <property type="project" value="UniProtKB-KW"/>
</dbReference>
<dbReference type="PRINTS" id="PR00344">
    <property type="entry name" value="BCTRLSENSOR"/>
</dbReference>
<dbReference type="InterPro" id="IPR050980">
    <property type="entry name" value="2C_sensor_his_kinase"/>
</dbReference>
<dbReference type="OrthoDB" id="236031at2"/>
<keyword evidence="4" id="KW-0547">Nucleotide-binding</keyword>
<dbReference type="EC" id="2.7.13.3" evidence="2"/>
<dbReference type="Gene3D" id="3.30.565.10">
    <property type="entry name" value="Histidine kinase-like ATPase, C-terminal domain"/>
    <property type="match status" value="1"/>
</dbReference>
<name>A0A5C6DAE6_9BACT</name>
<dbReference type="InterPro" id="IPR003594">
    <property type="entry name" value="HATPase_dom"/>
</dbReference>
<keyword evidence="5" id="KW-0418">Kinase</keyword>
<evidence type="ECO:0000313" key="8">
    <source>
        <dbReference type="EMBL" id="TWU33870.1"/>
    </source>
</evidence>
<organism evidence="8 9">
    <name type="scientific">Novipirellula artificiosorum</name>
    <dbReference type="NCBI Taxonomy" id="2528016"/>
    <lineage>
        <taxon>Bacteria</taxon>
        <taxon>Pseudomonadati</taxon>
        <taxon>Planctomycetota</taxon>
        <taxon>Planctomycetia</taxon>
        <taxon>Pirellulales</taxon>
        <taxon>Pirellulaceae</taxon>
        <taxon>Novipirellula</taxon>
    </lineage>
</organism>
<evidence type="ECO:0000313" key="9">
    <source>
        <dbReference type="Proteomes" id="UP000319143"/>
    </source>
</evidence>
<evidence type="ECO:0000256" key="1">
    <source>
        <dbReference type="ARBA" id="ARBA00000085"/>
    </source>
</evidence>
<dbReference type="SMART" id="SM00387">
    <property type="entry name" value="HATPase_c"/>
    <property type="match status" value="1"/>
</dbReference>
<dbReference type="PANTHER" id="PTHR44936:SF10">
    <property type="entry name" value="SENSOR PROTEIN RSTB"/>
    <property type="match status" value="1"/>
</dbReference>
<proteinExistence type="predicted"/>
<dbReference type="Pfam" id="PF02518">
    <property type="entry name" value="HATPase_c"/>
    <property type="match status" value="1"/>
</dbReference>
<evidence type="ECO:0000256" key="2">
    <source>
        <dbReference type="ARBA" id="ARBA00012438"/>
    </source>
</evidence>
<dbReference type="RefSeq" id="WP_146529301.1">
    <property type="nucleotide sequence ID" value="NZ_SJPV01000009.1"/>
</dbReference>
<dbReference type="PROSITE" id="PS50109">
    <property type="entry name" value="HIS_KIN"/>
    <property type="match status" value="1"/>
</dbReference>
<dbReference type="EMBL" id="SJPV01000009">
    <property type="protein sequence ID" value="TWU33870.1"/>
    <property type="molecule type" value="Genomic_DNA"/>
</dbReference>
<dbReference type="InterPro" id="IPR005467">
    <property type="entry name" value="His_kinase_dom"/>
</dbReference>
<feature type="domain" description="Histidine kinase" evidence="7">
    <location>
        <begin position="1"/>
        <end position="104"/>
    </location>
</feature>
<evidence type="ECO:0000256" key="5">
    <source>
        <dbReference type="ARBA" id="ARBA00022777"/>
    </source>
</evidence>
<reference evidence="8 9" key="1">
    <citation type="submission" date="2019-02" db="EMBL/GenBank/DDBJ databases">
        <title>Deep-cultivation of Planctomycetes and their phenomic and genomic characterization uncovers novel biology.</title>
        <authorList>
            <person name="Wiegand S."/>
            <person name="Jogler M."/>
            <person name="Boedeker C."/>
            <person name="Pinto D."/>
            <person name="Vollmers J."/>
            <person name="Rivas-Marin E."/>
            <person name="Kohn T."/>
            <person name="Peeters S.H."/>
            <person name="Heuer A."/>
            <person name="Rast P."/>
            <person name="Oberbeckmann S."/>
            <person name="Bunk B."/>
            <person name="Jeske O."/>
            <person name="Meyerdierks A."/>
            <person name="Storesund J.E."/>
            <person name="Kallscheuer N."/>
            <person name="Luecker S."/>
            <person name="Lage O.M."/>
            <person name="Pohl T."/>
            <person name="Merkel B.J."/>
            <person name="Hornburger P."/>
            <person name="Mueller R.-W."/>
            <person name="Bruemmer F."/>
            <person name="Labrenz M."/>
            <person name="Spormann A.M."/>
            <person name="Op Den Camp H."/>
            <person name="Overmann J."/>
            <person name="Amann R."/>
            <person name="Jetten M.S.M."/>
            <person name="Mascher T."/>
            <person name="Medema M.H."/>
            <person name="Devos D.P."/>
            <person name="Kaster A.-K."/>
            <person name="Ovreas L."/>
            <person name="Rohde M."/>
            <person name="Galperin M.Y."/>
            <person name="Jogler C."/>
        </authorList>
    </citation>
    <scope>NUCLEOTIDE SEQUENCE [LARGE SCALE GENOMIC DNA]</scope>
    <source>
        <strain evidence="8 9">Poly41</strain>
    </source>
</reference>
<dbReference type="InterPro" id="IPR004358">
    <property type="entry name" value="Sig_transdc_His_kin-like_C"/>
</dbReference>
<dbReference type="CDD" id="cd00075">
    <property type="entry name" value="HATPase"/>
    <property type="match status" value="1"/>
</dbReference>
<dbReference type="PANTHER" id="PTHR44936">
    <property type="entry name" value="SENSOR PROTEIN CREC"/>
    <property type="match status" value="1"/>
</dbReference>
<dbReference type="GO" id="GO:0000155">
    <property type="term" value="F:phosphorelay sensor kinase activity"/>
    <property type="evidence" value="ECO:0007669"/>
    <property type="project" value="TreeGrafter"/>
</dbReference>
<accession>A0A5C6DAE6</accession>
<evidence type="ECO:0000259" key="7">
    <source>
        <dbReference type="PROSITE" id="PS50109"/>
    </source>
</evidence>